<keyword evidence="9" id="KW-0472">Membrane</keyword>
<evidence type="ECO:0000313" key="14">
    <source>
        <dbReference type="Proteomes" id="UP000220629"/>
    </source>
</evidence>
<evidence type="ECO:0000256" key="2">
    <source>
        <dbReference type="ARBA" id="ARBA00011233"/>
    </source>
</evidence>
<evidence type="ECO:0000256" key="7">
    <source>
        <dbReference type="ARBA" id="ARBA00023065"/>
    </source>
</evidence>
<evidence type="ECO:0000256" key="5">
    <source>
        <dbReference type="ARBA" id="ARBA00022692"/>
    </source>
</evidence>
<dbReference type="SUPFAM" id="SSF56935">
    <property type="entry name" value="Porins"/>
    <property type="match status" value="1"/>
</dbReference>
<dbReference type="PANTHER" id="PTHR34501">
    <property type="entry name" value="PROTEIN YDDL-RELATED"/>
    <property type="match status" value="1"/>
</dbReference>
<evidence type="ECO:0000256" key="6">
    <source>
        <dbReference type="ARBA" id="ARBA00022729"/>
    </source>
</evidence>
<accession>A0A2A7SFT9</accession>
<dbReference type="GO" id="GO:0006811">
    <property type="term" value="P:monoatomic ion transport"/>
    <property type="evidence" value="ECO:0007669"/>
    <property type="project" value="UniProtKB-KW"/>
</dbReference>
<keyword evidence="4" id="KW-1134">Transmembrane beta strand</keyword>
<gene>
    <name evidence="13" type="ORF">CRM94_08435</name>
</gene>
<keyword evidence="3" id="KW-0813">Transport</keyword>
<dbReference type="InterPro" id="IPR050298">
    <property type="entry name" value="Gram-neg_bact_OMP"/>
</dbReference>
<dbReference type="InterPro" id="IPR033900">
    <property type="entry name" value="Gram_neg_porin_domain"/>
</dbReference>
<evidence type="ECO:0000256" key="1">
    <source>
        <dbReference type="ARBA" id="ARBA00004571"/>
    </source>
</evidence>
<dbReference type="GO" id="GO:0046930">
    <property type="term" value="C:pore complex"/>
    <property type="evidence" value="ECO:0007669"/>
    <property type="project" value="UniProtKB-KW"/>
</dbReference>
<name>A0A2A7SFT9_BURGA</name>
<evidence type="ECO:0000313" key="13">
    <source>
        <dbReference type="EMBL" id="PEH42165.1"/>
    </source>
</evidence>
<reference evidence="14" key="1">
    <citation type="submission" date="2017-09" db="EMBL/GenBank/DDBJ databases">
        <title>FDA dAtabase for Regulatory Grade micrObial Sequences (FDA-ARGOS): Supporting development and validation of Infectious Disease Dx tests.</title>
        <authorList>
            <person name="Minogue T."/>
            <person name="Wolcott M."/>
            <person name="Wasieloski L."/>
            <person name="Aguilar W."/>
            <person name="Moore D."/>
            <person name="Tallon L."/>
            <person name="Sadzewicz L."/>
            <person name="Ott S."/>
            <person name="Zhao X."/>
            <person name="Nagaraj S."/>
            <person name="Vavikolanu K."/>
            <person name="Aluvathingal J."/>
            <person name="Nadendla S."/>
            <person name="Sichtig H."/>
        </authorList>
    </citation>
    <scope>NUCLEOTIDE SEQUENCE [LARGE SCALE GENOMIC DNA]</scope>
    <source>
        <strain evidence="14">FDAARGOS_390</strain>
    </source>
</reference>
<proteinExistence type="predicted"/>
<dbReference type="AlphaFoldDB" id="A0A2A7SFT9"/>
<dbReference type="Pfam" id="PF13609">
    <property type="entry name" value="Porin_4"/>
    <property type="match status" value="1"/>
</dbReference>
<evidence type="ECO:0000256" key="9">
    <source>
        <dbReference type="ARBA" id="ARBA00023136"/>
    </source>
</evidence>
<keyword evidence="6 11" id="KW-0732">Signal</keyword>
<sequence length="359" mass="37717">MVKRAVAAACMAAGAVTAAHAQNSVVLYGSLDAGVGYVSNVAGSTKVLMIQGNTQPDRWGLRGREDLGGGLAAIFQLENGFYTNTGAFATANTLWNRAAYVGLASNRYGTITLGRQTPLQFDWLDPLSTAYLAMSWYAFHPGNIDGLAATGNVPYNNAIKLKSPSWGGFTAAATLALGNTTNFGTGRSTGFGVNYANGSFKAAAVYSNEHDRSLLVSQAGIASFQGQNTANGYTASKVENFGAGASYAFGDWLVHALYTRVKMESNGYSDTFQSYDAGANYRITPANTLAGGVATTTLSGRRWTQLEFGDIYALSARTQLYANLLYEHANGGAQAAFFTAGVSSGANQLVVLAGIHHSF</sequence>
<comment type="subcellular location">
    <subcellularLocation>
        <location evidence="1">Cell outer membrane</location>
        <topology evidence="1">Multi-pass membrane protein</topology>
    </subcellularLocation>
</comment>
<protein>
    <submittedName>
        <fullName evidence="13">Porin</fullName>
    </submittedName>
</protein>
<evidence type="ECO:0000256" key="4">
    <source>
        <dbReference type="ARBA" id="ARBA00022452"/>
    </source>
</evidence>
<feature type="signal peptide" evidence="11">
    <location>
        <begin position="1"/>
        <end position="21"/>
    </location>
</feature>
<dbReference type="GO" id="GO:0009279">
    <property type="term" value="C:cell outer membrane"/>
    <property type="evidence" value="ECO:0007669"/>
    <property type="project" value="UniProtKB-SubCell"/>
</dbReference>
<dbReference type="PANTHER" id="PTHR34501:SF9">
    <property type="entry name" value="MAJOR OUTER MEMBRANE PROTEIN P.IA"/>
    <property type="match status" value="1"/>
</dbReference>
<evidence type="ECO:0000256" key="8">
    <source>
        <dbReference type="ARBA" id="ARBA00023114"/>
    </source>
</evidence>
<comment type="subunit">
    <text evidence="2">Homotrimer.</text>
</comment>
<dbReference type="GO" id="GO:0015288">
    <property type="term" value="F:porin activity"/>
    <property type="evidence" value="ECO:0007669"/>
    <property type="project" value="UniProtKB-KW"/>
</dbReference>
<keyword evidence="8" id="KW-0626">Porin</keyword>
<keyword evidence="10" id="KW-0998">Cell outer membrane</keyword>
<evidence type="ECO:0000256" key="10">
    <source>
        <dbReference type="ARBA" id="ARBA00023237"/>
    </source>
</evidence>
<dbReference type="RefSeq" id="WP_098151948.1">
    <property type="nucleotide sequence ID" value="NZ_CP065596.1"/>
</dbReference>
<feature type="chain" id="PRO_5013151302" evidence="11">
    <location>
        <begin position="22"/>
        <end position="359"/>
    </location>
</feature>
<evidence type="ECO:0000256" key="3">
    <source>
        <dbReference type="ARBA" id="ARBA00022448"/>
    </source>
</evidence>
<keyword evidence="7" id="KW-0406">Ion transport</keyword>
<dbReference type="EMBL" id="PDDY01000001">
    <property type="protein sequence ID" value="PEH42165.1"/>
    <property type="molecule type" value="Genomic_DNA"/>
</dbReference>
<dbReference type="InterPro" id="IPR023614">
    <property type="entry name" value="Porin_dom_sf"/>
</dbReference>
<dbReference type="CDD" id="cd00342">
    <property type="entry name" value="gram_neg_porins"/>
    <property type="match status" value="1"/>
</dbReference>
<evidence type="ECO:0000256" key="11">
    <source>
        <dbReference type="SAM" id="SignalP"/>
    </source>
</evidence>
<keyword evidence="5" id="KW-0812">Transmembrane</keyword>
<feature type="domain" description="Porin" evidence="12">
    <location>
        <begin position="5"/>
        <end position="329"/>
    </location>
</feature>
<evidence type="ECO:0000259" key="12">
    <source>
        <dbReference type="Pfam" id="PF13609"/>
    </source>
</evidence>
<organism evidence="13 14">
    <name type="scientific">Burkholderia gladioli</name>
    <name type="common">Pseudomonas marginata</name>
    <name type="synonym">Phytomonas marginata</name>
    <dbReference type="NCBI Taxonomy" id="28095"/>
    <lineage>
        <taxon>Bacteria</taxon>
        <taxon>Pseudomonadati</taxon>
        <taxon>Pseudomonadota</taxon>
        <taxon>Betaproteobacteria</taxon>
        <taxon>Burkholderiales</taxon>
        <taxon>Burkholderiaceae</taxon>
        <taxon>Burkholderia</taxon>
    </lineage>
</organism>
<dbReference type="Gene3D" id="2.40.160.10">
    <property type="entry name" value="Porin"/>
    <property type="match status" value="1"/>
</dbReference>
<dbReference type="Proteomes" id="UP000220629">
    <property type="component" value="Unassembled WGS sequence"/>
</dbReference>
<comment type="caution">
    <text evidence="13">The sequence shown here is derived from an EMBL/GenBank/DDBJ whole genome shotgun (WGS) entry which is preliminary data.</text>
</comment>